<evidence type="ECO:0000256" key="1">
    <source>
        <dbReference type="ARBA" id="ARBA00022801"/>
    </source>
</evidence>
<dbReference type="PROSITE" id="PS51257">
    <property type="entry name" value="PROKAR_LIPOPROTEIN"/>
    <property type="match status" value="1"/>
</dbReference>
<proteinExistence type="predicted"/>
<evidence type="ECO:0000259" key="2">
    <source>
        <dbReference type="PROSITE" id="PS51462"/>
    </source>
</evidence>
<dbReference type="AlphaFoldDB" id="A0A5C1QAF2"/>
<dbReference type="EMBL" id="CP035807">
    <property type="protein sequence ID" value="QEN04030.1"/>
    <property type="molecule type" value="Genomic_DNA"/>
</dbReference>
<evidence type="ECO:0000313" key="3">
    <source>
        <dbReference type="EMBL" id="QEN04030.1"/>
    </source>
</evidence>
<dbReference type="PANTHER" id="PTHR21340:SF0">
    <property type="entry name" value="BIS(5'-NUCLEOSYL)-TETRAPHOSPHATASE [ASYMMETRICAL]"/>
    <property type="match status" value="1"/>
</dbReference>
<dbReference type="Pfam" id="PF00293">
    <property type="entry name" value="NUDIX"/>
    <property type="match status" value="1"/>
</dbReference>
<reference evidence="3 4" key="2">
    <citation type="submission" date="2019-09" db="EMBL/GenBank/DDBJ databases">
        <title>Complete Genome Sequence and Methylome Analysis of free living Spirochaetas.</title>
        <authorList>
            <person name="Leshcheva N."/>
            <person name="Mikheeva N."/>
        </authorList>
    </citation>
    <scope>NUCLEOTIDE SEQUENCE [LARGE SCALE GENOMIC DNA]</scope>
    <source>
        <strain evidence="3 4">P</strain>
    </source>
</reference>
<dbReference type="KEGG" id="sper:EW093_04705"/>
<evidence type="ECO:0000313" key="4">
    <source>
        <dbReference type="Proteomes" id="UP000323824"/>
    </source>
</evidence>
<gene>
    <name evidence="3" type="ORF">EW093_04705</name>
</gene>
<dbReference type="GO" id="GO:0006167">
    <property type="term" value="P:AMP biosynthetic process"/>
    <property type="evidence" value="ECO:0007669"/>
    <property type="project" value="TreeGrafter"/>
</dbReference>
<protein>
    <submittedName>
        <fullName evidence="3">NUDIX domain-containing protein</fullName>
    </submittedName>
</protein>
<sequence>MYTKTPTREFKDFISKGNIYSRNNPIGHITGSCWIVSRDKKRVLLTHHKKLNIWIPTGGHSDGETDPLSIAIREGFEETGLKLTPYNIEPFYLDIHLIPKYKEVKEHKHFDYTYIFYPTYHENFTVSSESFNLKWIPIDRIEEYTKEENVLKMAKKTMEMEWNIEITTY</sequence>
<dbReference type="RefSeq" id="WP_149567287.1">
    <property type="nucleotide sequence ID" value="NZ_CP035807.1"/>
</dbReference>
<dbReference type="SUPFAM" id="SSF55811">
    <property type="entry name" value="Nudix"/>
    <property type="match status" value="1"/>
</dbReference>
<dbReference type="InterPro" id="IPR000086">
    <property type="entry name" value="NUDIX_hydrolase_dom"/>
</dbReference>
<dbReference type="CDD" id="cd03674">
    <property type="entry name" value="NUDIX_Hydrolase"/>
    <property type="match status" value="1"/>
</dbReference>
<dbReference type="OrthoDB" id="9787476at2"/>
<keyword evidence="4" id="KW-1185">Reference proteome</keyword>
<dbReference type="Gene3D" id="3.90.79.10">
    <property type="entry name" value="Nucleoside Triphosphate Pyrophosphohydrolase"/>
    <property type="match status" value="1"/>
</dbReference>
<dbReference type="InterPro" id="IPR015797">
    <property type="entry name" value="NUDIX_hydrolase-like_dom_sf"/>
</dbReference>
<dbReference type="PROSITE" id="PS51462">
    <property type="entry name" value="NUDIX"/>
    <property type="match status" value="1"/>
</dbReference>
<dbReference type="InterPro" id="IPR051325">
    <property type="entry name" value="Nudix_hydrolase_domain"/>
</dbReference>
<organism evidence="3 4">
    <name type="scientific">Thiospirochaeta perfilievii</name>
    <dbReference type="NCBI Taxonomy" id="252967"/>
    <lineage>
        <taxon>Bacteria</taxon>
        <taxon>Pseudomonadati</taxon>
        <taxon>Spirochaetota</taxon>
        <taxon>Spirochaetia</taxon>
        <taxon>Spirochaetales</taxon>
        <taxon>Spirochaetaceae</taxon>
        <taxon>Thiospirochaeta</taxon>
    </lineage>
</organism>
<name>A0A5C1QAF2_9SPIO</name>
<dbReference type="GO" id="GO:0004081">
    <property type="term" value="F:bis(5'-nucleosyl)-tetraphosphatase (asymmetrical) activity"/>
    <property type="evidence" value="ECO:0007669"/>
    <property type="project" value="TreeGrafter"/>
</dbReference>
<dbReference type="Proteomes" id="UP000323824">
    <property type="component" value="Chromosome"/>
</dbReference>
<dbReference type="PANTHER" id="PTHR21340">
    <property type="entry name" value="DIADENOSINE 5,5-P1,P4-TETRAPHOSPHATE PYROPHOSPHOHYDROLASE MUTT"/>
    <property type="match status" value="1"/>
</dbReference>
<reference evidence="3 4" key="1">
    <citation type="submission" date="2019-02" db="EMBL/GenBank/DDBJ databases">
        <authorList>
            <person name="Fomenkov A."/>
            <person name="Dubinina G."/>
            <person name="Grabovich M."/>
            <person name="Vincze T."/>
            <person name="Roberts R.J."/>
        </authorList>
    </citation>
    <scope>NUCLEOTIDE SEQUENCE [LARGE SCALE GENOMIC DNA]</scope>
    <source>
        <strain evidence="3 4">P</strain>
    </source>
</reference>
<dbReference type="GO" id="GO:0006754">
    <property type="term" value="P:ATP biosynthetic process"/>
    <property type="evidence" value="ECO:0007669"/>
    <property type="project" value="TreeGrafter"/>
</dbReference>
<feature type="domain" description="Nudix hydrolase" evidence="2">
    <location>
        <begin position="26"/>
        <end position="159"/>
    </location>
</feature>
<keyword evidence="1" id="KW-0378">Hydrolase</keyword>
<accession>A0A5C1QAF2</accession>